<name>N8YR76_ACIBZ</name>
<protein>
    <submittedName>
        <fullName evidence="2">Uncharacterized protein</fullName>
    </submittedName>
</protein>
<evidence type="ECO:0000256" key="1">
    <source>
        <dbReference type="SAM" id="SignalP"/>
    </source>
</evidence>
<reference evidence="2 3" key="1">
    <citation type="submission" date="2013-02" db="EMBL/GenBank/DDBJ databases">
        <title>The Genome Sequence of Acinetobacter bereziniae NIPH 3.</title>
        <authorList>
            <consortium name="The Broad Institute Genome Sequencing Platform"/>
            <consortium name="The Broad Institute Genome Sequencing Center for Infectious Disease"/>
            <person name="Cerqueira G."/>
            <person name="Feldgarden M."/>
            <person name="Courvalin P."/>
            <person name="Perichon B."/>
            <person name="Grillot-Courvalin C."/>
            <person name="Clermont D."/>
            <person name="Rocha E."/>
            <person name="Yoon E.-J."/>
            <person name="Nemec A."/>
            <person name="Walker B."/>
            <person name="Young S.K."/>
            <person name="Zeng Q."/>
            <person name="Gargeya S."/>
            <person name="Fitzgerald M."/>
            <person name="Haas B."/>
            <person name="Abouelleil A."/>
            <person name="Alvarado L."/>
            <person name="Arachchi H.M."/>
            <person name="Berlin A.M."/>
            <person name="Chapman S.B."/>
            <person name="Dewar J."/>
            <person name="Goldberg J."/>
            <person name="Griggs A."/>
            <person name="Gujja S."/>
            <person name="Hansen M."/>
            <person name="Howarth C."/>
            <person name="Imamovic A."/>
            <person name="Larimer J."/>
            <person name="McCowan C."/>
            <person name="Murphy C."/>
            <person name="Neiman D."/>
            <person name="Pearson M."/>
            <person name="Priest M."/>
            <person name="Roberts A."/>
            <person name="Saif S."/>
            <person name="Shea T."/>
            <person name="Sisk P."/>
            <person name="Sykes S."/>
            <person name="Wortman J."/>
            <person name="Nusbaum C."/>
            <person name="Birren B."/>
        </authorList>
    </citation>
    <scope>NUCLEOTIDE SEQUENCE [LARGE SCALE GENOMIC DNA]</scope>
    <source>
        <strain evidence="2 3">NIPH 3</strain>
    </source>
</reference>
<dbReference type="AlphaFoldDB" id="N8YR76"/>
<dbReference type="HOGENOM" id="CLU_2191227_0_0_6"/>
<gene>
    <name evidence="2" type="ORF">F963_02148</name>
</gene>
<feature type="signal peptide" evidence="1">
    <location>
        <begin position="1"/>
        <end position="19"/>
    </location>
</feature>
<organism evidence="2 3">
    <name type="scientific">Acinetobacter bereziniae NIPH 3</name>
    <dbReference type="NCBI Taxonomy" id="1217651"/>
    <lineage>
        <taxon>Bacteria</taxon>
        <taxon>Pseudomonadati</taxon>
        <taxon>Pseudomonadota</taxon>
        <taxon>Gammaproteobacteria</taxon>
        <taxon>Moraxellales</taxon>
        <taxon>Moraxellaceae</taxon>
        <taxon>Acinetobacter</taxon>
    </lineage>
</organism>
<dbReference type="EMBL" id="APPK01000036">
    <property type="protein sequence ID" value="ENV21755.1"/>
    <property type="molecule type" value="Genomic_DNA"/>
</dbReference>
<feature type="chain" id="PRO_5004137478" evidence="1">
    <location>
        <begin position="20"/>
        <end position="108"/>
    </location>
</feature>
<dbReference type="RefSeq" id="WP_004830648.1">
    <property type="nucleotide sequence ID" value="NZ_KB849468.1"/>
</dbReference>
<evidence type="ECO:0000313" key="2">
    <source>
        <dbReference type="EMBL" id="ENV21755.1"/>
    </source>
</evidence>
<dbReference type="Proteomes" id="UP000013270">
    <property type="component" value="Unassembled WGS sequence"/>
</dbReference>
<evidence type="ECO:0000313" key="3">
    <source>
        <dbReference type="Proteomes" id="UP000013270"/>
    </source>
</evidence>
<sequence length="108" mass="12055">MNKKIIFVIALFLSSITYAGENVSNRKILDIGCHMTDGTCYVTLTGEVFGAYENCPNKTTNTFRFNSSSIHGRRAYASFYGAFLSKKIVDVYIDRCYKTGSPSVPIIM</sequence>
<accession>N8YR76</accession>
<keyword evidence="1" id="KW-0732">Signal</keyword>
<proteinExistence type="predicted"/>
<comment type="caution">
    <text evidence="2">The sequence shown here is derived from an EMBL/GenBank/DDBJ whole genome shotgun (WGS) entry which is preliminary data.</text>
</comment>